<evidence type="ECO:0000313" key="1">
    <source>
        <dbReference type="EMBL" id="ANP27086.1"/>
    </source>
</evidence>
<sequence>MATTAVTRGHATLVVTATRLGQGADQRLLRLTTSDLDEVGDARTATARRGRLVLTNSHRGFPQTLSFVFGSRPLRRSRLRRCRWIRP</sequence>
<protein>
    <submittedName>
        <fullName evidence="1">Uncharacterized protein</fullName>
    </submittedName>
</protein>
<gene>
    <name evidence="1" type="ORF">DAD186_05310</name>
</gene>
<proteinExistence type="predicted"/>
<name>A0A1B0ZGM6_9MICO</name>
<evidence type="ECO:0000313" key="2">
    <source>
        <dbReference type="Proteomes" id="UP000092596"/>
    </source>
</evidence>
<organism evidence="1 2">
    <name type="scientific">Dermabacter vaginalis</name>
    <dbReference type="NCBI Taxonomy" id="1630135"/>
    <lineage>
        <taxon>Bacteria</taxon>
        <taxon>Bacillati</taxon>
        <taxon>Actinomycetota</taxon>
        <taxon>Actinomycetes</taxon>
        <taxon>Micrococcales</taxon>
        <taxon>Dermabacteraceae</taxon>
        <taxon>Dermabacter</taxon>
    </lineage>
</organism>
<dbReference type="EMBL" id="CP012117">
    <property type="protein sequence ID" value="ANP27086.1"/>
    <property type="molecule type" value="Genomic_DNA"/>
</dbReference>
<dbReference type="Proteomes" id="UP000092596">
    <property type="component" value="Chromosome"/>
</dbReference>
<accession>A0A1B0ZGM6</accession>
<dbReference type="STRING" id="1630135.DAD186_05310"/>
<reference evidence="1 2" key="1">
    <citation type="submission" date="2015-06" db="EMBL/GenBank/DDBJ databases">
        <title>Investigation of pathophysiology for high-risk pregnancy and development of treatment modality based on it.</title>
        <authorList>
            <person name="Kim B.-C."/>
            <person name="Lim S."/>
        </authorList>
    </citation>
    <scope>NUCLEOTIDE SEQUENCE [LARGE SCALE GENOMIC DNA]</scope>
    <source>
        <strain evidence="1 2">AD1-86</strain>
    </source>
</reference>
<dbReference type="AlphaFoldDB" id="A0A1B0ZGM6"/>
<dbReference type="KEGG" id="dva:DAD186_05310"/>